<dbReference type="InterPro" id="IPR050209">
    <property type="entry name" value="Rab_GTPases_membrane_traffic"/>
</dbReference>
<dbReference type="AlphaFoldDB" id="A0AA41VP96"/>
<comment type="caution">
    <text evidence="1">The sequence shown here is derived from an EMBL/GenBank/DDBJ whole genome shotgun (WGS) entry which is preliminary data.</text>
</comment>
<dbReference type="Proteomes" id="UP001177140">
    <property type="component" value="Unassembled WGS sequence"/>
</dbReference>
<organism evidence="1 2">
    <name type="scientific">Papaver nudicaule</name>
    <name type="common">Iceland poppy</name>
    <dbReference type="NCBI Taxonomy" id="74823"/>
    <lineage>
        <taxon>Eukaryota</taxon>
        <taxon>Viridiplantae</taxon>
        <taxon>Streptophyta</taxon>
        <taxon>Embryophyta</taxon>
        <taxon>Tracheophyta</taxon>
        <taxon>Spermatophyta</taxon>
        <taxon>Magnoliopsida</taxon>
        <taxon>Ranunculales</taxon>
        <taxon>Papaveraceae</taxon>
        <taxon>Papaveroideae</taxon>
        <taxon>Papaver</taxon>
    </lineage>
</organism>
<dbReference type="GO" id="GO:0003924">
    <property type="term" value="F:GTPase activity"/>
    <property type="evidence" value="ECO:0007669"/>
    <property type="project" value="InterPro"/>
</dbReference>
<dbReference type="InterPro" id="IPR001806">
    <property type="entry name" value="Small_GTPase"/>
</dbReference>
<gene>
    <name evidence="1" type="ORF">MKW94_011927</name>
</gene>
<dbReference type="PROSITE" id="PS51419">
    <property type="entry name" value="RAB"/>
    <property type="match status" value="1"/>
</dbReference>
<dbReference type="Pfam" id="PF00071">
    <property type="entry name" value="Ras"/>
    <property type="match status" value="1"/>
</dbReference>
<dbReference type="InterPro" id="IPR027417">
    <property type="entry name" value="P-loop_NTPase"/>
</dbReference>
<name>A0AA41VP96_PAPNU</name>
<dbReference type="PANTHER" id="PTHR47979">
    <property type="entry name" value="DRAB11-RELATED"/>
    <property type="match status" value="1"/>
</dbReference>
<dbReference type="EMBL" id="JAJJMA010264164">
    <property type="protein sequence ID" value="MCL7044966.1"/>
    <property type="molecule type" value="Genomic_DNA"/>
</dbReference>
<sequence>MVIVLVGNKSDLVDKREVDEEEGRDLAEKEGLCFMETSALENVNVEEAYLEMVTKIFEITSHKNVQEKINTDRESTKISVGKPIVNIDEVSATIKQSRCC</sequence>
<dbReference type="PROSITE" id="PS51421">
    <property type="entry name" value="RAS"/>
    <property type="match status" value="1"/>
</dbReference>
<dbReference type="SUPFAM" id="SSF52540">
    <property type="entry name" value="P-loop containing nucleoside triphosphate hydrolases"/>
    <property type="match status" value="1"/>
</dbReference>
<evidence type="ECO:0000313" key="2">
    <source>
        <dbReference type="Proteomes" id="UP001177140"/>
    </source>
</evidence>
<dbReference type="GO" id="GO:0005525">
    <property type="term" value="F:GTP binding"/>
    <property type="evidence" value="ECO:0007669"/>
    <property type="project" value="InterPro"/>
</dbReference>
<dbReference type="SMART" id="SM00175">
    <property type="entry name" value="RAB"/>
    <property type="match status" value="1"/>
</dbReference>
<keyword evidence="2" id="KW-1185">Reference proteome</keyword>
<dbReference type="Gene3D" id="3.40.50.300">
    <property type="entry name" value="P-loop containing nucleotide triphosphate hydrolases"/>
    <property type="match status" value="1"/>
</dbReference>
<protein>
    <submittedName>
        <fullName evidence="1">Uncharacterized protein</fullName>
    </submittedName>
</protein>
<reference evidence="1" key="1">
    <citation type="submission" date="2022-03" db="EMBL/GenBank/DDBJ databases">
        <title>A functionally conserved STORR gene fusion in Papaver species that diverged 16.8 million years ago.</title>
        <authorList>
            <person name="Catania T."/>
        </authorList>
    </citation>
    <scope>NUCLEOTIDE SEQUENCE</scope>
    <source>
        <strain evidence="1">S-191538</strain>
    </source>
</reference>
<proteinExistence type="predicted"/>
<accession>A0AA41VP96</accession>
<evidence type="ECO:0000313" key="1">
    <source>
        <dbReference type="EMBL" id="MCL7044966.1"/>
    </source>
</evidence>